<dbReference type="Gene3D" id="3.40.50.410">
    <property type="entry name" value="von Willebrand factor, type A domain"/>
    <property type="match status" value="1"/>
</dbReference>
<feature type="domain" description="VWFA" evidence="1">
    <location>
        <begin position="29"/>
        <end position="208"/>
    </location>
</feature>
<dbReference type="SUPFAM" id="SSF53300">
    <property type="entry name" value="vWA-like"/>
    <property type="match status" value="1"/>
</dbReference>
<dbReference type="CDD" id="cd00198">
    <property type="entry name" value="vWFA"/>
    <property type="match status" value="1"/>
</dbReference>
<feature type="non-terminal residue" evidence="2">
    <location>
        <position position="1"/>
    </location>
</feature>
<evidence type="ECO:0000313" key="2">
    <source>
        <dbReference type="EMBL" id="HHM02976.1"/>
    </source>
</evidence>
<proteinExistence type="predicted"/>
<dbReference type="EMBL" id="DRLI01000317">
    <property type="protein sequence ID" value="HHM02976.1"/>
    <property type="molecule type" value="Genomic_DNA"/>
</dbReference>
<dbReference type="Proteomes" id="UP000885771">
    <property type="component" value="Unassembled WGS sequence"/>
</dbReference>
<dbReference type="InterPro" id="IPR036465">
    <property type="entry name" value="vWFA_dom_sf"/>
</dbReference>
<reference evidence="2" key="1">
    <citation type="journal article" date="2020" name="mSystems">
        <title>Genome- and Community-Level Interaction Insights into Carbon Utilization and Element Cycling Functions of Hydrothermarchaeota in Hydrothermal Sediment.</title>
        <authorList>
            <person name="Zhou Z."/>
            <person name="Liu Y."/>
            <person name="Xu W."/>
            <person name="Pan J."/>
            <person name="Luo Z.H."/>
            <person name="Li M."/>
        </authorList>
    </citation>
    <scope>NUCLEOTIDE SEQUENCE [LARGE SCALE GENOMIC DNA]</scope>
    <source>
        <strain evidence="2">HyVt-460</strain>
    </source>
</reference>
<dbReference type="InterPro" id="IPR002035">
    <property type="entry name" value="VWF_A"/>
</dbReference>
<dbReference type="SMART" id="SM00327">
    <property type="entry name" value="VWA"/>
    <property type="match status" value="1"/>
</dbReference>
<protein>
    <submittedName>
        <fullName evidence="2">VWA domain-containing protein</fullName>
    </submittedName>
</protein>
<sequence length="220" mass="25499">RNAQINHGLDDFMMTEEDLVVREMEAKTLTSTVLMIDISHSMILYGEDRITPAKNVAMALAELITTRYPKDTLDIIVFGNQAWPVAIRDLPYLQVGPFHTNTHAGLELAMDILRRRKTHNKQIFMITDGKPTCIIENGRLYKNSYGLDRKIINKTLNQAARCRRLNIPVTTFMIASDPYLQQFVRDFTKINHGRAFYSDLKGLGEYIFEDYVRNRKKRTR</sequence>
<name>A0A7V5RQN0_CALAY</name>
<comment type="caution">
    <text evidence="2">The sequence shown here is derived from an EMBL/GenBank/DDBJ whole genome shotgun (WGS) entry which is preliminary data.</text>
</comment>
<organism evidence="2">
    <name type="scientific">Caldithrix abyssi</name>
    <dbReference type="NCBI Taxonomy" id="187145"/>
    <lineage>
        <taxon>Bacteria</taxon>
        <taxon>Pseudomonadati</taxon>
        <taxon>Calditrichota</taxon>
        <taxon>Calditrichia</taxon>
        <taxon>Calditrichales</taxon>
        <taxon>Calditrichaceae</taxon>
        <taxon>Caldithrix</taxon>
    </lineage>
</organism>
<dbReference type="Pfam" id="PF13519">
    <property type="entry name" value="VWA_2"/>
    <property type="match status" value="1"/>
</dbReference>
<evidence type="ECO:0000259" key="1">
    <source>
        <dbReference type="SMART" id="SM00327"/>
    </source>
</evidence>
<accession>A0A7V5RQN0</accession>
<gene>
    <name evidence="2" type="ORF">ENJ15_08160</name>
</gene>
<dbReference type="AlphaFoldDB" id="A0A7V5RQN0"/>